<evidence type="ECO:0000313" key="1">
    <source>
        <dbReference type="EMBL" id="GIX94443.1"/>
    </source>
</evidence>
<comment type="caution">
    <text evidence="1">The sequence shown here is derived from an EMBL/GenBank/DDBJ whole genome shotgun (WGS) entry which is preliminary data.</text>
</comment>
<proteinExistence type="predicted"/>
<accession>A0AAV4PEI9</accession>
<gene>
    <name evidence="1" type="ORF">CDAR_457271</name>
</gene>
<reference evidence="1 2" key="1">
    <citation type="submission" date="2021-06" db="EMBL/GenBank/DDBJ databases">
        <title>Caerostris darwini draft genome.</title>
        <authorList>
            <person name="Kono N."/>
            <person name="Arakawa K."/>
        </authorList>
    </citation>
    <scope>NUCLEOTIDE SEQUENCE [LARGE SCALE GENOMIC DNA]</scope>
</reference>
<evidence type="ECO:0000313" key="2">
    <source>
        <dbReference type="Proteomes" id="UP001054837"/>
    </source>
</evidence>
<keyword evidence="2" id="KW-1185">Reference proteome</keyword>
<organism evidence="1 2">
    <name type="scientific">Caerostris darwini</name>
    <dbReference type="NCBI Taxonomy" id="1538125"/>
    <lineage>
        <taxon>Eukaryota</taxon>
        <taxon>Metazoa</taxon>
        <taxon>Ecdysozoa</taxon>
        <taxon>Arthropoda</taxon>
        <taxon>Chelicerata</taxon>
        <taxon>Arachnida</taxon>
        <taxon>Araneae</taxon>
        <taxon>Araneomorphae</taxon>
        <taxon>Entelegynae</taxon>
        <taxon>Araneoidea</taxon>
        <taxon>Araneidae</taxon>
        <taxon>Caerostris</taxon>
    </lineage>
</organism>
<sequence>MSLRSSDDNAHCCHRIIINTKSPLAGGENSQQKRSNLFRGMFVDVLGGNCISRAGKVGSQVPVQCVEGDGKEEQQGLDPVGEGGGGAFGWVSPFTPAKGDQVVRQQGFICRILPHQVSGEPCEGSGCRIWPALPRFGKVLAKGN</sequence>
<dbReference type="AlphaFoldDB" id="A0AAV4PEI9"/>
<dbReference type="EMBL" id="BPLQ01002611">
    <property type="protein sequence ID" value="GIX94443.1"/>
    <property type="molecule type" value="Genomic_DNA"/>
</dbReference>
<name>A0AAV4PEI9_9ARAC</name>
<dbReference type="Proteomes" id="UP001054837">
    <property type="component" value="Unassembled WGS sequence"/>
</dbReference>
<protein>
    <submittedName>
        <fullName evidence="1">Uncharacterized protein</fullName>
    </submittedName>
</protein>